<accession>A0A1W2GB65</accession>
<feature type="transmembrane region" description="Helical" evidence="6">
    <location>
        <begin position="679"/>
        <end position="704"/>
    </location>
</feature>
<evidence type="ECO:0000259" key="7">
    <source>
        <dbReference type="Pfam" id="PF02687"/>
    </source>
</evidence>
<protein>
    <submittedName>
        <fullName evidence="9">ABC-type transport system, involved in lipoprotein release, permease component</fullName>
    </submittedName>
</protein>
<evidence type="ECO:0000313" key="10">
    <source>
        <dbReference type="Proteomes" id="UP000192472"/>
    </source>
</evidence>
<dbReference type="InterPro" id="IPR050250">
    <property type="entry name" value="Macrolide_Exporter_MacB"/>
</dbReference>
<dbReference type="PANTHER" id="PTHR30572">
    <property type="entry name" value="MEMBRANE COMPONENT OF TRANSPORTER-RELATED"/>
    <property type="match status" value="1"/>
</dbReference>
<evidence type="ECO:0000313" key="9">
    <source>
        <dbReference type="EMBL" id="SMD33863.1"/>
    </source>
</evidence>
<keyword evidence="5 6" id="KW-0472">Membrane</keyword>
<dbReference type="InterPro" id="IPR025857">
    <property type="entry name" value="MacB_PCD"/>
</dbReference>
<evidence type="ECO:0000256" key="6">
    <source>
        <dbReference type="SAM" id="Phobius"/>
    </source>
</evidence>
<dbReference type="Proteomes" id="UP000192472">
    <property type="component" value="Unassembled WGS sequence"/>
</dbReference>
<feature type="domain" description="ABC3 transporter permease C-terminal" evidence="7">
    <location>
        <begin position="682"/>
        <end position="796"/>
    </location>
</feature>
<feature type="transmembrane region" description="Helical" evidence="6">
    <location>
        <begin position="731"/>
        <end position="750"/>
    </location>
</feature>
<dbReference type="Pfam" id="PF12704">
    <property type="entry name" value="MacB_PCD"/>
    <property type="match status" value="2"/>
</dbReference>
<keyword evidence="10" id="KW-1185">Reference proteome</keyword>
<keyword evidence="4 6" id="KW-1133">Transmembrane helix</keyword>
<feature type="domain" description="ABC3 transporter permease C-terminal" evidence="7">
    <location>
        <begin position="302"/>
        <end position="419"/>
    </location>
</feature>
<dbReference type="EMBL" id="FWYF01000002">
    <property type="protein sequence ID" value="SMD33863.1"/>
    <property type="molecule type" value="Genomic_DNA"/>
</dbReference>
<feature type="domain" description="MacB-like periplasmic core" evidence="8">
    <location>
        <begin position="444"/>
        <end position="633"/>
    </location>
</feature>
<evidence type="ECO:0000256" key="2">
    <source>
        <dbReference type="ARBA" id="ARBA00022475"/>
    </source>
</evidence>
<dbReference type="STRING" id="692418.SAMN04488029_1710"/>
<evidence type="ECO:0000256" key="4">
    <source>
        <dbReference type="ARBA" id="ARBA00022989"/>
    </source>
</evidence>
<keyword evidence="3 6" id="KW-0812">Transmembrane</keyword>
<sequence>MIKNYLLIAIRNLAKNKNYVIINTLGLGIAMACCLTAYILIAFNIEFDDFHDEDKVSHIFRVHSHVVINGSDFRQAVSTPSPVGPMATADITGIKRYLRYAGSQGGGASVSYINEATNINNTFGEFVTYADSTLFDFFDFPLVAGNHKAFKSLHSIFLSERIAEKYFGNEDPIGKVLTMSFARGVVKKVTVGGVLAKVPVNSSIYLPMVMRFEHFEEMRALDQPAWGDWNAPATFFELEDPAKADEIAGYFEKYLPRRNEAFKEQVVERVSLEPFKSTIDPTVLTWSYVNSPIPIEPLLIFIILAVMIMLIACFNLTNTSIAMVANRLKEIGVRKSLGANKRQIISQFMLETVIVAFLALLAGYILSTIIVPEFTAMWELPYGISDLSGTNLVITLLLLVLITALLAGIYPALFSSKLNTISLLKGKVQVKGTNLLTRSLVSIQFAISVIVLIGGIVFIQNARFQEQIDFGYKKDQLMLIDIKSEKEYQALAAKARLNPRVLEVGSTEHQIGFSTYPNPISFEGQEIEVRHLEFGENYFETMNFDFIQGRSIDYFKTNDFNEAAVVSRQFLKTLNIQGDPIGQYVTIREQKKKIVGVIEDFVDNVFRSKEPEPYIFYATVGERWRNMIVRAEAEHLSTINDYLEQEWKRMYPTQPYSSRFQEDVVLAESNQTNGNLKKIFLFLTILGGLLSASGIYSLASLNIARRTKELGIRKALGATMQNILFLLNKEFVIILVTAGILGSVGGYYGATWILDLIYAFHIPIQLIPVALSALAIFIIGITTTSITIYRGAKANPADTLRNE</sequence>
<dbReference type="PROSITE" id="PS51257">
    <property type="entry name" value="PROKAR_LIPOPROTEIN"/>
    <property type="match status" value="1"/>
</dbReference>
<dbReference type="OrthoDB" id="973970at2"/>
<dbReference type="InterPro" id="IPR003838">
    <property type="entry name" value="ABC3_permease_C"/>
</dbReference>
<feature type="transmembrane region" description="Helical" evidence="6">
    <location>
        <begin position="392"/>
        <end position="414"/>
    </location>
</feature>
<dbReference type="AlphaFoldDB" id="A0A1W2GB65"/>
<keyword evidence="9" id="KW-0449">Lipoprotein</keyword>
<feature type="transmembrane region" description="Helical" evidence="6">
    <location>
        <begin position="435"/>
        <end position="459"/>
    </location>
</feature>
<dbReference type="GO" id="GO:0022857">
    <property type="term" value="F:transmembrane transporter activity"/>
    <property type="evidence" value="ECO:0007669"/>
    <property type="project" value="TreeGrafter"/>
</dbReference>
<comment type="subcellular location">
    <subcellularLocation>
        <location evidence="1">Cell membrane</location>
        <topology evidence="1">Multi-pass membrane protein</topology>
    </subcellularLocation>
</comment>
<keyword evidence="2" id="KW-1003">Cell membrane</keyword>
<reference evidence="9 10" key="1">
    <citation type="submission" date="2017-04" db="EMBL/GenBank/DDBJ databases">
        <authorList>
            <person name="Afonso C.L."/>
            <person name="Miller P.J."/>
            <person name="Scott M.A."/>
            <person name="Spackman E."/>
            <person name="Goraichik I."/>
            <person name="Dimitrov K.M."/>
            <person name="Suarez D.L."/>
            <person name="Swayne D.E."/>
        </authorList>
    </citation>
    <scope>NUCLEOTIDE SEQUENCE [LARGE SCALE GENOMIC DNA]</scope>
    <source>
        <strain evidence="9 10">DSM 26133</strain>
    </source>
</reference>
<evidence type="ECO:0000256" key="3">
    <source>
        <dbReference type="ARBA" id="ARBA00022692"/>
    </source>
</evidence>
<feature type="transmembrane region" description="Helical" evidence="6">
    <location>
        <begin position="756"/>
        <end position="781"/>
    </location>
</feature>
<feature type="transmembrane region" description="Helical" evidence="6">
    <location>
        <begin position="298"/>
        <end position="328"/>
    </location>
</feature>
<evidence type="ECO:0000256" key="1">
    <source>
        <dbReference type="ARBA" id="ARBA00004651"/>
    </source>
</evidence>
<dbReference type="GO" id="GO:0005886">
    <property type="term" value="C:plasma membrane"/>
    <property type="evidence" value="ECO:0007669"/>
    <property type="project" value="UniProtKB-SubCell"/>
</dbReference>
<feature type="transmembrane region" description="Helical" evidence="6">
    <location>
        <begin position="348"/>
        <end position="372"/>
    </location>
</feature>
<proteinExistence type="predicted"/>
<evidence type="ECO:0000259" key="8">
    <source>
        <dbReference type="Pfam" id="PF12704"/>
    </source>
</evidence>
<feature type="domain" description="MacB-like periplasmic core" evidence="8">
    <location>
        <begin position="21"/>
        <end position="249"/>
    </location>
</feature>
<gene>
    <name evidence="9" type="ORF">SAMN04488029_1710</name>
</gene>
<name>A0A1W2GB65_REIFA</name>
<organism evidence="9 10">
    <name type="scientific">Reichenbachiella faecimaris</name>
    <dbReference type="NCBI Taxonomy" id="692418"/>
    <lineage>
        <taxon>Bacteria</taxon>
        <taxon>Pseudomonadati</taxon>
        <taxon>Bacteroidota</taxon>
        <taxon>Cytophagia</taxon>
        <taxon>Cytophagales</taxon>
        <taxon>Reichenbachiellaceae</taxon>
        <taxon>Reichenbachiella</taxon>
    </lineage>
</organism>
<dbReference type="RefSeq" id="WP_084372273.1">
    <property type="nucleotide sequence ID" value="NZ_FWYF01000002.1"/>
</dbReference>
<dbReference type="Pfam" id="PF02687">
    <property type="entry name" value="FtsX"/>
    <property type="match status" value="2"/>
</dbReference>
<dbReference type="PANTHER" id="PTHR30572:SF18">
    <property type="entry name" value="ABC-TYPE MACROLIDE FAMILY EXPORT SYSTEM PERMEASE COMPONENT 2"/>
    <property type="match status" value="1"/>
</dbReference>
<evidence type="ECO:0000256" key="5">
    <source>
        <dbReference type="ARBA" id="ARBA00023136"/>
    </source>
</evidence>
<feature type="transmembrane region" description="Helical" evidence="6">
    <location>
        <begin position="20"/>
        <end position="41"/>
    </location>
</feature>